<dbReference type="InterPro" id="IPR008995">
    <property type="entry name" value="Mo/tungstate-bd_C_term_dom"/>
</dbReference>
<name>A0A975FX85_9CAUL</name>
<evidence type="ECO:0000256" key="2">
    <source>
        <dbReference type="ARBA" id="ARBA00022448"/>
    </source>
</evidence>
<dbReference type="Proteomes" id="UP000676409">
    <property type="component" value="Chromosome"/>
</dbReference>
<dbReference type="PROSITE" id="PS51866">
    <property type="entry name" value="MOP"/>
    <property type="match status" value="2"/>
</dbReference>
<dbReference type="GO" id="GO:0003700">
    <property type="term" value="F:DNA-binding transcription factor activity"/>
    <property type="evidence" value="ECO:0007669"/>
    <property type="project" value="InterPro"/>
</dbReference>
<dbReference type="InterPro" id="IPR036390">
    <property type="entry name" value="WH_DNA-bd_sf"/>
</dbReference>
<dbReference type="RefSeq" id="WP_211936686.1">
    <property type="nucleotide sequence ID" value="NZ_CP073078.1"/>
</dbReference>
<dbReference type="Pfam" id="PF03459">
    <property type="entry name" value="TOBE"/>
    <property type="match status" value="2"/>
</dbReference>
<evidence type="ECO:0000256" key="3">
    <source>
        <dbReference type="ARBA" id="ARBA00022505"/>
    </source>
</evidence>
<feature type="domain" description="Mop" evidence="7">
    <location>
        <begin position="200"/>
        <end position="266"/>
    </location>
</feature>
<feature type="domain" description="Mop" evidence="7">
    <location>
        <begin position="128"/>
        <end position="194"/>
    </location>
</feature>
<dbReference type="InterPro" id="IPR000847">
    <property type="entry name" value="LysR_HTH_N"/>
</dbReference>
<evidence type="ECO:0000256" key="5">
    <source>
        <dbReference type="PIRNR" id="PIRNR005763"/>
    </source>
</evidence>
<accession>A0A975FX85</accession>
<feature type="region of interest" description="Required for dimer formation and molybdate binding" evidence="6">
    <location>
        <begin position="129"/>
        <end position="137"/>
    </location>
</feature>
<dbReference type="EMBL" id="CP073078">
    <property type="protein sequence ID" value="QUD86634.1"/>
    <property type="molecule type" value="Genomic_DNA"/>
</dbReference>
<evidence type="ECO:0000256" key="1">
    <source>
        <dbReference type="ARBA" id="ARBA00008110"/>
    </source>
</evidence>
<protein>
    <submittedName>
        <fullName evidence="8">TOBE domain-containing protein</fullName>
    </submittedName>
</protein>
<dbReference type="KEGG" id="caul:KCG34_16300"/>
<dbReference type="InterPro" id="IPR036388">
    <property type="entry name" value="WH-like_DNA-bd_sf"/>
</dbReference>
<proteinExistence type="inferred from homology"/>
<keyword evidence="9" id="KW-1185">Reference proteome</keyword>
<dbReference type="NCBIfam" id="TIGR00638">
    <property type="entry name" value="Mop"/>
    <property type="match status" value="2"/>
</dbReference>
<dbReference type="InterPro" id="IPR051815">
    <property type="entry name" value="Molybdate_resp_trans_reg"/>
</dbReference>
<dbReference type="Gene3D" id="2.40.50.100">
    <property type="match status" value="2"/>
</dbReference>
<keyword evidence="3 5" id="KW-0500">Molybdenum</keyword>
<dbReference type="InterPro" id="IPR016462">
    <property type="entry name" value="ModE"/>
</dbReference>
<dbReference type="Gene3D" id="1.10.10.10">
    <property type="entry name" value="Winged helix-like DNA-binding domain superfamily/Winged helix DNA-binding domain"/>
    <property type="match status" value="1"/>
</dbReference>
<dbReference type="PANTHER" id="PTHR30432:SF1">
    <property type="entry name" value="DNA-BINDING TRANSCRIPTIONAL DUAL REGULATOR MODE"/>
    <property type="match status" value="1"/>
</dbReference>
<sequence>MSSDQATKALLQFHRGPTARAGADRMRLLAAIGEHGSITAAAKACGLSYKGAWDAVQALNNLFERPLVAAQTGGAKGGAASLTPAGEAALSAYGALETELARLVGRLDAAIGAAPETLDGLIWSLGMKTSARNALRGVVETVTEGAVNSEVTLRIAPDLAIVAVITRESVQDLGLAPGRTAVALIKSSSVILALGEEPLRTSARNQLAGTVARHERGAVNDEVVLDLGGGKTVTATITRESADALDLAVGQPARALIKASQVILAVD</sequence>
<comment type="similarity">
    <text evidence="1 5">Belongs to the ModE family.</text>
</comment>
<dbReference type="InterPro" id="IPR004606">
    <property type="entry name" value="Mop_domain"/>
</dbReference>
<dbReference type="PANTHER" id="PTHR30432">
    <property type="entry name" value="TRANSCRIPTIONAL REGULATOR MODE"/>
    <property type="match status" value="1"/>
</dbReference>
<evidence type="ECO:0000256" key="4">
    <source>
        <dbReference type="ARBA" id="ARBA00022737"/>
    </source>
</evidence>
<dbReference type="InterPro" id="IPR005116">
    <property type="entry name" value="Transp-assoc_OB_typ1"/>
</dbReference>
<evidence type="ECO:0000313" key="9">
    <source>
        <dbReference type="Proteomes" id="UP000676409"/>
    </source>
</evidence>
<organism evidence="8 9">
    <name type="scientific">Phenylobacterium montanum</name>
    <dbReference type="NCBI Taxonomy" id="2823693"/>
    <lineage>
        <taxon>Bacteria</taxon>
        <taxon>Pseudomonadati</taxon>
        <taxon>Pseudomonadota</taxon>
        <taxon>Alphaproteobacteria</taxon>
        <taxon>Caulobacterales</taxon>
        <taxon>Caulobacteraceae</taxon>
        <taxon>Phenylobacterium</taxon>
    </lineage>
</organism>
<evidence type="ECO:0000259" key="7">
    <source>
        <dbReference type="PROSITE" id="PS51866"/>
    </source>
</evidence>
<keyword evidence="2 5" id="KW-0813">Transport</keyword>
<dbReference type="PIRSF" id="PIRSF005763">
    <property type="entry name" value="Txn_reg_ModE"/>
    <property type="match status" value="1"/>
</dbReference>
<dbReference type="SUPFAM" id="SSF46785">
    <property type="entry name" value="Winged helix' DNA-binding domain"/>
    <property type="match status" value="1"/>
</dbReference>
<reference evidence="8" key="1">
    <citation type="submission" date="2021-04" db="EMBL/GenBank/DDBJ databases">
        <title>The complete genome sequence of Caulobacter sp. S6.</title>
        <authorList>
            <person name="Tang Y."/>
            <person name="Ouyang W."/>
            <person name="Liu Q."/>
            <person name="Huang B."/>
            <person name="Guo Z."/>
            <person name="Lei P."/>
        </authorList>
    </citation>
    <scope>NUCLEOTIDE SEQUENCE</scope>
    <source>
        <strain evidence="8">S6</strain>
    </source>
</reference>
<dbReference type="GO" id="GO:0030151">
    <property type="term" value="F:molybdenum ion binding"/>
    <property type="evidence" value="ECO:0007669"/>
    <property type="project" value="UniProtKB-UniRule"/>
</dbReference>
<gene>
    <name evidence="8" type="ORF">KCG34_16300</name>
</gene>
<dbReference type="SUPFAM" id="SSF50331">
    <property type="entry name" value="MOP-like"/>
    <property type="match status" value="2"/>
</dbReference>
<dbReference type="AlphaFoldDB" id="A0A975FX85"/>
<dbReference type="GO" id="GO:0042802">
    <property type="term" value="F:identical protein binding"/>
    <property type="evidence" value="ECO:0007669"/>
    <property type="project" value="UniProtKB-ARBA"/>
</dbReference>
<evidence type="ECO:0000313" key="8">
    <source>
        <dbReference type="EMBL" id="QUD86634.1"/>
    </source>
</evidence>
<dbReference type="Pfam" id="PF00126">
    <property type="entry name" value="HTH_1"/>
    <property type="match status" value="1"/>
</dbReference>
<keyword evidence="4" id="KW-0677">Repeat</keyword>
<dbReference type="GO" id="GO:0015689">
    <property type="term" value="P:molybdate ion transport"/>
    <property type="evidence" value="ECO:0007669"/>
    <property type="project" value="UniProtKB-UniRule"/>
</dbReference>
<evidence type="ECO:0000256" key="6">
    <source>
        <dbReference type="PIRSR" id="PIRSR005763-1"/>
    </source>
</evidence>
<dbReference type="FunFam" id="2.40.50.100:FF:000086">
    <property type="entry name" value="Molybdenum transport operon repressor MopB"/>
    <property type="match status" value="1"/>
</dbReference>